<dbReference type="KEGG" id="jme:EEW87_001175"/>
<evidence type="ECO:0000256" key="1">
    <source>
        <dbReference type="ARBA" id="ARBA00022741"/>
    </source>
</evidence>
<dbReference type="Proteomes" id="UP000271708">
    <property type="component" value="Chromosome"/>
</dbReference>
<organism evidence="5 6">
    <name type="scientific">Janibacter melonis</name>
    <dbReference type="NCBI Taxonomy" id="262209"/>
    <lineage>
        <taxon>Bacteria</taxon>
        <taxon>Bacillati</taxon>
        <taxon>Actinomycetota</taxon>
        <taxon>Actinomycetes</taxon>
        <taxon>Micrococcales</taxon>
        <taxon>Intrasporangiaceae</taxon>
        <taxon>Janibacter</taxon>
    </lineage>
</organism>
<dbReference type="GeneID" id="70965407"/>
<dbReference type="RefSeq" id="WP_123092443.1">
    <property type="nucleotide sequence ID" value="NZ_CP044548.2"/>
</dbReference>
<dbReference type="SUPFAM" id="SSF50891">
    <property type="entry name" value="Cyclophilin-like"/>
    <property type="match status" value="1"/>
</dbReference>
<dbReference type="InterPro" id="IPR003833">
    <property type="entry name" value="CT_C_D"/>
</dbReference>
<keyword evidence="2 5" id="KW-0378">Hydrolase</keyword>
<name>A0A5P8FK73_9MICO</name>
<dbReference type="PANTHER" id="PTHR34698:SF2">
    <property type="entry name" value="5-OXOPROLINASE SUBUNIT B"/>
    <property type="match status" value="1"/>
</dbReference>
<dbReference type="GO" id="GO:0017168">
    <property type="term" value="F:5-oxoprolinase (ATP-hydrolyzing) activity"/>
    <property type="evidence" value="ECO:0007669"/>
    <property type="project" value="UniProtKB-EC"/>
</dbReference>
<dbReference type="Gene3D" id="2.40.100.10">
    <property type="entry name" value="Cyclophilin-like"/>
    <property type="match status" value="1"/>
</dbReference>
<evidence type="ECO:0000313" key="5">
    <source>
        <dbReference type="EMBL" id="QFQ29242.1"/>
    </source>
</evidence>
<dbReference type="Pfam" id="PF02682">
    <property type="entry name" value="CT_C_D"/>
    <property type="match status" value="1"/>
</dbReference>
<evidence type="ECO:0000313" key="6">
    <source>
        <dbReference type="Proteomes" id="UP000271708"/>
    </source>
</evidence>
<gene>
    <name evidence="5" type="primary">pxpB</name>
    <name evidence="5" type="ORF">EEW87_001175</name>
</gene>
<dbReference type="EC" id="3.5.2.9" evidence="5"/>
<evidence type="ECO:0000256" key="2">
    <source>
        <dbReference type="ARBA" id="ARBA00022801"/>
    </source>
</evidence>
<dbReference type="PANTHER" id="PTHR34698">
    <property type="entry name" value="5-OXOPROLINASE SUBUNIT B"/>
    <property type="match status" value="1"/>
</dbReference>
<dbReference type="InterPro" id="IPR010016">
    <property type="entry name" value="PxpB"/>
</dbReference>
<dbReference type="AlphaFoldDB" id="A0A5P8FK73"/>
<dbReference type="SMART" id="SM00796">
    <property type="entry name" value="AHS1"/>
    <property type="match status" value="1"/>
</dbReference>
<dbReference type="SUPFAM" id="SSF160467">
    <property type="entry name" value="PH0987 N-terminal domain-like"/>
    <property type="match status" value="1"/>
</dbReference>
<keyword evidence="3" id="KW-0067">ATP-binding</keyword>
<proteinExistence type="predicted"/>
<dbReference type="EMBL" id="CP044548">
    <property type="protein sequence ID" value="QFQ29242.1"/>
    <property type="molecule type" value="Genomic_DNA"/>
</dbReference>
<dbReference type="GO" id="GO:0005524">
    <property type="term" value="F:ATP binding"/>
    <property type="evidence" value="ECO:0007669"/>
    <property type="project" value="UniProtKB-KW"/>
</dbReference>
<evidence type="ECO:0000259" key="4">
    <source>
        <dbReference type="SMART" id="SM00796"/>
    </source>
</evidence>
<feature type="domain" description="Carboxyltransferase" evidence="4">
    <location>
        <begin position="2"/>
        <end position="191"/>
    </location>
</feature>
<keyword evidence="1" id="KW-0547">Nucleotide-binding</keyword>
<protein>
    <submittedName>
        <fullName evidence="5">5-oxoprolinase subunit PxpB</fullName>
        <ecNumber evidence="5">3.5.2.9</ecNumber>
    </submittedName>
</protein>
<dbReference type="Gene3D" id="3.30.1360.40">
    <property type="match status" value="1"/>
</dbReference>
<dbReference type="InterPro" id="IPR029000">
    <property type="entry name" value="Cyclophilin-like_dom_sf"/>
</dbReference>
<accession>A0A5P8FK73</accession>
<reference evidence="5 6" key="1">
    <citation type="submission" date="2019-09" db="EMBL/GenBank/DDBJ databases">
        <title>Complete Genome Sequence of Janibacter melonis M714 with both human health impact and industrial applications.</title>
        <authorList>
            <person name="Jin M."/>
            <person name="Zhao Q.R."/>
        </authorList>
    </citation>
    <scope>NUCLEOTIDE SEQUENCE [LARGE SCALE GENOMIC DNA]</scope>
    <source>
        <strain evidence="5 6">M714</strain>
    </source>
</reference>
<dbReference type="OrthoDB" id="9768696at2"/>
<evidence type="ECO:0000256" key="3">
    <source>
        <dbReference type="ARBA" id="ARBA00022840"/>
    </source>
</evidence>
<dbReference type="NCBIfam" id="TIGR00370">
    <property type="entry name" value="5-oxoprolinase subunit PxpB"/>
    <property type="match status" value="1"/>
</dbReference>
<sequence>MTTLLPYGRRATLLEAADDAQTLALHRAVVAASLPGVLEAVPAARTVLVTFVDEASRAGAQERLRTLAPVDGDEVVGRLVEVPTRYDGPDLDDVARLTGLSREEVVEAHTGVECTVGFVGFAPGFAYLRGVDERLHVPRRDEARTAVPPGAVALAGGLTAVYPRSSPGGWQLIGSTDLVLWDLDREEPALLRAGDRVRFVEVS</sequence>